<evidence type="ECO:0000313" key="5">
    <source>
        <dbReference type="Proteomes" id="UP001303946"/>
    </source>
</evidence>
<feature type="signal peptide" evidence="2">
    <location>
        <begin position="1"/>
        <end position="20"/>
    </location>
</feature>
<dbReference type="EMBL" id="CP136336">
    <property type="protein sequence ID" value="WOB08836.1"/>
    <property type="molecule type" value="Genomic_DNA"/>
</dbReference>
<dbReference type="RefSeq" id="WP_316701705.1">
    <property type="nucleotide sequence ID" value="NZ_CP136336.1"/>
</dbReference>
<organism evidence="4 5">
    <name type="scientific">Piscinibacter gummiphilus</name>
    <dbReference type="NCBI Taxonomy" id="946333"/>
    <lineage>
        <taxon>Bacteria</taxon>
        <taxon>Pseudomonadati</taxon>
        <taxon>Pseudomonadota</taxon>
        <taxon>Betaproteobacteria</taxon>
        <taxon>Burkholderiales</taxon>
        <taxon>Sphaerotilaceae</taxon>
        <taxon>Piscinibacter</taxon>
    </lineage>
</organism>
<keyword evidence="1 2" id="KW-0732">Signal</keyword>
<evidence type="ECO:0000256" key="1">
    <source>
        <dbReference type="ARBA" id="ARBA00022729"/>
    </source>
</evidence>
<feature type="chain" id="PRO_5047077798" evidence="2">
    <location>
        <begin position="21"/>
        <end position="194"/>
    </location>
</feature>
<dbReference type="Pfam" id="PF13505">
    <property type="entry name" value="OMP_b-brl"/>
    <property type="match status" value="1"/>
</dbReference>
<protein>
    <submittedName>
        <fullName evidence="4">Outer membrane beta-barrel protein</fullName>
    </submittedName>
</protein>
<keyword evidence="5" id="KW-1185">Reference proteome</keyword>
<evidence type="ECO:0000313" key="4">
    <source>
        <dbReference type="EMBL" id="WOB08836.1"/>
    </source>
</evidence>
<sequence>MKTKLALAALALGAAHGAWAQPVVRPLVGMGFTFGGDTVARVVYSDGDSDKVRAGGLVAFTTGLEMAFSPLVSAQALIGYHVDGIAASNGDVKFDRYPAELLGHFRLTDTFRVGGGARYTAKARTRSSGAASGTVPSEDFKPAWGTVVEGEFTIGRNLGIKLRYVSEKFDSDTIPGAPKLKGNHGGIYFVGYFF</sequence>
<gene>
    <name evidence="4" type="ORF">RXV79_01970</name>
</gene>
<proteinExistence type="predicted"/>
<name>A0ABZ0CV35_9BURK</name>
<accession>A0ABZ0CV35</accession>
<feature type="domain" description="Outer membrane protein beta-barrel" evidence="3">
    <location>
        <begin position="6"/>
        <end position="166"/>
    </location>
</feature>
<evidence type="ECO:0000259" key="3">
    <source>
        <dbReference type="Pfam" id="PF13505"/>
    </source>
</evidence>
<evidence type="ECO:0000256" key="2">
    <source>
        <dbReference type="SAM" id="SignalP"/>
    </source>
</evidence>
<dbReference type="Proteomes" id="UP001303946">
    <property type="component" value="Chromosome"/>
</dbReference>
<reference evidence="4 5" key="1">
    <citation type="submission" date="2023-10" db="EMBL/GenBank/DDBJ databases">
        <title>Bacteria for the degradation of biodegradable plastic PBAT(Polybutylene adipate terephthalate).</title>
        <authorList>
            <person name="Weon H.-Y."/>
            <person name="Yeon J."/>
        </authorList>
    </citation>
    <scope>NUCLEOTIDE SEQUENCE [LARGE SCALE GENOMIC DNA]</scope>
    <source>
        <strain evidence="4 5">SBD 7-3</strain>
    </source>
</reference>
<dbReference type="InterPro" id="IPR027385">
    <property type="entry name" value="Beta-barrel_OMP"/>
</dbReference>